<comment type="caution">
    <text evidence="3">The sequence shown here is derived from an EMBL/GenBank/DDBJ whole genome shotgun (WGS) entry which is preliminary data.</text>
</comment>
<organism evidence="3 4">
    <name type="scientific">Ideonella dechloratans</name>
    <dbReference type="NCBI Taxonomy" id="36863"/>
    <lineage>
        <taxon>Bacteria</taxon>
        <taxon>Pseudomonadati</taxon>
        <taxon>Pseudomonadota</taxon>
        <taxon>Betaproteobacteria</taxon>
        <taxon>Burkholderiales</taxon>
        <taxon>Sphaerotilaceae</taxon>
        <taxon>Ideonella</taxon>
    </lineage>
</organism>
<dbReference type="AlphaFoldDB" id="A0A643FD44"/>
<dbReference type="EMBL" id="VZPB01000029">
    <property type="protein sequence ID" value="KAB0580820.1"/>
    <property type="molecule type" value="Genomic_DNA"/>
</dbReference>
<feature type="transmembrane region" description="Helical" evidence="1">
    <location>
        <begin position="96"/>
        <end position="117"/>
    </location>
</feature>
<evidence type="ECO:0000313" key="3">
    <source>
        <dbReference type="EMBL" id="KAB0580820.1"/>
    </source>
</evidence>
<dbReference type="Pfam" id="PF00892">
    <property type="entry name" value="EamA"/>
    <property type="match status" value="1"/>
</dbReference>
<feature type="transmembrane region" description="Helical" evidence="1">
    <location>
        <begin position="241"/>
        <end position="263"/>
    </location>
</feature>
<protein>
    <submittedName>
        <fullName evidence="3">DMT family transporter</fullName>
    </submittedName>
</protein>
<gene>
    <name evidence="3" type="ORF">F7Q92_12880</name>
</gene>
<feature type="transmembrane region" description="Helical" evidence="1">
    <location>
        <begin position="124"/>
        <end position="142"/>
    </location>
</feature>
<feature type="domain" description="EamA" evidence="2">
    <location>
        <begin position="13"/>
        <end position="140"/>
    </location>
</feature>
<keyword evidence="1" id="KW-0812">Transmembrane</keyword>
<dbReference type="GO" id="GO:0016020">
    <property type="term" value="C:membrane"/>
    <property type="evidence" value="ECO:0007669"/>
    <property type="project" value="InterPro"/>
</dbReference>
<dbReference type="Proteomes" id="UP000430120">
    <property type="component" value="Unassembled WGS sequence"/>
</dbReference>
<feature type="transmembrane region" description="Helical" evidence="1">
    <location>
        <begin position="269"/>
        <end position="289"/>
    </location>
</feature>
<dbReference type="InterPro" id="IPR000620">
    <property type="entry name" value="EamA_dom"/>
</dbReference>
<feature type="transmembrane region" description="Helical" evidence="1">
    <location>
        <begin position="71"/>
        <end position="90"/>
    </location>
</feature>
<feature type="transmembrane region" description="Helical" evidence="1">
    <location>
        <begin position="12"/>
        <end position="30"/>
    </location>
</feature>
<dbReference type="SUPFAM" id="SSF103481">
    <property type="entry name" value="Multidrug resistance efflux transporter EmrE"/>
    <property type="match status" value="1"/>
</dbReference>
<dbReference type="RefSeq" id="WP_151124532.1">
    <property type="nucleotide sequence ID" value="NZ_CP088081.1"/>
</dbReference>
<sequence length="291" mass="30337">MTDTRSHAGRGPALALLANAAVWGLTWWPLRQLQALGLHPLWATALIFAIAAALISLRWRGAWPALLRRPLLWCIVVAAGINNACFNWGITEGDVVRVVLLFYLMPLWTVVLARWVLHERISPAGLLRVALSVGGAALVLWPREGHGLLQGARAVDLLGALAGFFFAVNNILLRKANDRDSGAPGLAMFLGGLVVALPLAALLPGVPTPPALAPGWLGACAALAVVYVGSNLALQYAATRLPANATSVLMITEVLWAAGSALLLGAGSLSLPLALGGALILGSALLAALRP</sequence>
<dbReference type="PANTHER" id="PTHR22911">
    <property type="entry name" value="ACYL-MALONYL CONDENSING ENZYME-RELATED"/>
    <property type="match status" value="1"/>
</dbReference>
<evidence type="ECO:0000256" key="1">
    <source>
        <dbReference type="SAM" id="Phobius"/>
    </source>
</evidence>
<dbReference type="PANTHER" id="PTHR22911:SF79">
    <property type="entry name" value="MOBA-LIKE NTP TRANSFERASE DOMAIN-CONTAINING PROTEIN"/>
    <property type="match status" value="1"/>
</dbReference>
<keyword evidence="4" id="KW-1185">Reference proteome</keyword>
<dbReference type="OrthoDB" id="5295396at2"/>
<proteinExistence type="predicted"/>
<evidence type="ECO:0000259" key="2">
    <source>
        <dbReference type="Pfam" id="PF00892"/>
    </source>
</evidence>
<keyword evidence="1" id="KW-1133">Transmembrane helix</keyword>
<feature type="transmembrane region" description="Helical" evidence="1">
    <location>
        <begin position="185"/>
        <end position="203"/>
    </location>
</feature>
<name>A0A643FD44_IDEDE</name>
<dbReference type="InterPro" id="IPR037185">
    <property type="entry name" value="EmrE-like"/>
</dbReference>
<feature type="transmembrane region" description="Helical" evidence="1">
    <location>
        <begin position="42"/>
        <end position="59"/>
    </location>
</feature>
<feature type="transmembrane region" description="Helical" evidence="1">
    <location>
        <begin position="215"/>
        <end position="234"/>
    </location>
</feature>
<feature type="transmembrane region" description="Helical" evidence="1">
    <location>
        <begin position="154"/>
        <end position="173"/>
    </location>
</feature>
<accession>A0A643FD44</accession>
<evidence type="ECO:0000313" key="4">
    <source>
        <dbReference type="Proteomes" id="UP000430120"/>
    </source>
</evidence>
<reference evidence="3 4" key="1">
    <citation type="submission" date="2019-09" db="EMBL/GenBank/DDBJ databases">
        <title>Draft genome sequences of 48 bacterial type strains from the CCUG.</title>
        <authorList>
            <person name="Tunovic T."/>
            <person name="Pineiro-Iglesias B."/>
            <person name="Unosson C."/>
            <person name="Inganas E."/>
            <person name="Ohlen M."/>
            <person name="Cardew S."/>
            <person name="Jensie-Markopoulos S."/>
            <person name="Salva-Serra F."/>
            <person name="Jaen-Luchoro D."/>
            <person name="Karlsson R."/>
            <person name="Svensson-Stadler L."/>
            <person name="Chun J."/>
            <person name="Moore E."/>
        </authorList>
    </citation>
    <scope>NUCLEOTIDE SEQUENCE [LARGE SCALE GENOMIC DNA]</scope>
    <source>
        <strain evidence="3 4">CCUG 30977</strain>
    </source>
</reference>
<keyword evidence="1" id="KW-0472">Membrane</keyword>